<accession>A0ACC3TLC3</accession>
<sequence length="271" mass="28763">MASQASEPETSEGKEFSHELDQIFGLDGSKTLFSARSSSMIDKQHELSIIEQQIRATDERLRQRREKLELGTTRSTTSDSLSNNEDSTNAFSTRASGPRRVPRKSLEKSYANASAGAADTLYNPRSRQSSNVPTIASTENGSMESRDPSPGDRNRKTSMGAIGAKLQSWTMQNNQQKSQRTSGSASDRNLAGTVLTGNGSTAIAVASNASVSGGGDTLLSPNSGDAADDISTEGASSMKKGSRKSSRSGKSIPSWMKRNRDASGGSQKSAD</sequence>
<evidence type="ECO:0000313" key="1">
    <source>
        <dbReference type="EMBL" id="KAK9321929.1"/>
    </source>
</evidence>
<evidence type="ECO:0000313" key="2">
    <source>
        <dbReference type="Proteomes" id="UP001489719"/>
    </source>
</evidence>
<gene>
    <name evidence="1" type="ORF">V1517DRAFT_325067</name>
</gene>
<protein>
    <submittedName>
        <fullName evidence="1">Uncharacterized protein</fullName>
    </submittedName>
</protein>
<dbReference type="Proteomes" id="UP001489719">
    <property type="component" value="Unassembled WGS sequence"/>
</dbReference>
<organism evidence="1 2">
    <name type="scientific">Lipomyces orientalis</name>
    <dbReference type="NCBI Taxonomy" id="1233043"/>
    <lineage>
        <taxon>Eukaryota</taxon>
        <taxon>Fungi</taxon>
        <taxon>Dikarya</taxon>
        <taxon>Ascomycota</taxon>
        <taxon>Saccharomycotina</taxon>
        <taxon>Lipomycetes</taxon>
        <taxon>Lipomycetales</taxon>
        <taxon>Lipomycetaceae</taxon>
        <taxon>Lipomyces</taxon>
    </lineage>
</organism>
<comment type="caution">
    <text evidence="1">The sequence shown here is derived from an EMBL/GenBank/DDBJ whole genome shotgun (WGS) entry which is preliminary data.</text>
</comment>
<keyword evidence="2" id="KW-1185">Reference proteome</keyword>
<dbReference type="EMBL" id="MU970087">
    <property type="protein sequence ID" value="KAK9321929.1"/>
    <property type="molecule type" value="Genomic_DNA"/>
</dbReference>
<reference evidence="2" key="1">
    <citation type="journal article" date="2024" name="Front. Bioeng. Biotechnol.">
        <title>Genome-scale model development and genomic sequencing of the oleaginous clade Lipomyces.</title>
        <authorList>
            <person name="Czajka J.J."/>
            <person name="Han Y."/>
            <person name="Kim J."/>
            <person name="Mondo S.J."/>
            <person name="Hofstad B.A."/>
            <person name="Robles A."/>
            <person name="Haridas S."/>
            <person name="Riley R."/>
            <person name="LaButti K."/>
            <person name="Pangilinan J."/>
            <person name="Andreopoulos W."/>
            <person name="Lipzen A."/>
            <person name="Yan J."/>
            <person name="Wang M."/>
            <person name="Ng V."/>
            <person name="Grigoriev I.V."/>
            <person name="Spatafora J.W."/>
            <person name="Magnuson J.K."/>
            <person name="Baker S.E."/>
            <person name="Pomraning K.R."/>
        </authorList>
    </citation>
    <scope>NUCLEOTIDE SEQUENCE [LARGE SCALE GENOMIC DNA]</scope>
    <source>
        <strain evidence="2">CBS 10300</strain>
    </source>
</reference>
<proteinExistence type="predicted"/>
<name>A0ACC3TLC3_9ASCO</name>